<feature type="non-terminal residue" evidence="1">
    <location>
        <position position="82"/>
    </location>
</feature>
<gene>
    <name evidence="1" type="ORF">X975_24068</name>
</gene>
<evidence type="ECO:0000313" key="1">
    <source>
        <dbReference type="EMBL" id="KFM74011.1"/>
    </source>
</evidence>
<dbReference type="GO" id="GO:0045494">
    <property type="term" value="P:photoreceptor cell maintenance"/>
    <property type="evidence" value="ECO:0007669"/>
    <property type="project" value="TreeGrafter"/>
</dbReference>
<dbReference type="PANTHER" id="PTHR46883:SF1">
    <property type="entry name" value="BARDET-BIEDL SYNDROME 12 PROTEIN"/>
    <property type="match status" value="1"/>
</dbReference>
<dbReference type="Proteomes" id="UP000054359">
    <property type="component" value="Unassembled WGS sequence"/>
</dbReference>
<dbReference type="EMBL" id="KK118851">
    <property type="protein sequence ID" value="KFM74011.1"/>
    <property type="molecule type" value="Genomic_DNA"/>
</dbReference>
<keyword evidence="2" id="KW-1185">Reference proteome</keyword>
<dbReference type="GO" id="GO:0051131">
    <property type="term" value="P:chaperone-mediated protein complex assembly"/>
    <property type="evidence" value="ECO:0007669"/>
    <property type="project" value="InterPro"/>
</dbReference>
<dbReference type="AlphaFoldDB" id="A0A087U9H2"/>
<protein>
    <submittedName>
        <fullName evidence="1">Uncharacterized protein</fullName>
    </submittedName>
</protein>
<accession>A0A087U9H2</accession>
<dbReference type="PANTHER" id="PTHR46883">
    <property type="entry name" value="BARDET-BIEDL SYNDROME 12 PROTEIN"/>
    <property type="match status" value="1"/>
</dbReference>
<dbReference type="OrthoDB" id="6418702at2759"/>
<feature type="non-terminal residue" evidence="1">
    <location>
        <position position="1"/>
    </location>
</feature>
<organism evidence="1 2">
    <name type="scientific">Stegodyphus mimosarum</name>
    <name type="common">African social velvet spider</name>
    <dbReference type="NCBI Taxonomy" id="407821"/>
    <lineage>
        <taxon>Eukaryota</taxon>
        <taxon>Metazoa</taxon>
        <taxon>Ecdysozoa</taxon>
        <taxon>Arthropoda</taxon>
        <taxon>Chelicerata</taxon>
        <taxon>Arachnida</taxon>
        <taxon>Araneae</taxon>
        <taxon>Araneomorphae</taxon>
        <taxon>Entelegynae</taxon>
        <taxon>Eresoidea</taxon>
        <taxon>Eresidae</taxon>
        <taxon>Stegodyphus</taxon>
    </lineage>
</organism>
<name>A0A087U9H2_STEMI</name>
<evidence type="ECO:0000313" key="2">
    <source>
        <dbReference type="Proteomes" id="UP000054359"/>
    </source>
</evidence>
<reference evidence="1 2" key="1">
    <citation type="submission" date="2013-11" db="EMBL/GenBank/DDBJ databases">
        <title>Genome sequencing of Stegodyphus mimosarum.</title>
        <authorList>
            <person name="Bechsgaard J."/>
        </authorList>
    </citation>
    <scope>NUCLEOTIDE SEQUENCE [LARGE SCALE GENOMIC DNA]</scope>
</reference>
<sequence>VNILLVKGEVDSAISSVCSANNILLLSEIPWKALKALCKATDTYPCTYLLDCDKKSITENIIVKKWNLDHQICEKYCHISVT</sequence>
<proteinExistence type="predicted"/>
<dbReference type="InterPro" id="IPR042984">
    <property type="entry name" value="BBS12"/>
</dbReference>